<evidence type="ECO:0000313" key="3">
    <source>
        <dbReference type="Proteomes" id="UP000026714"/>
    </source>
</evidence>
<keyword evidence="3" id="KW-1185">Reference proteome</keyword>
<dbReference type="RefSeq" id="WP_037482300.1">
    <property type="nucleotide sequence ID" value="NZ_AZRA01000062.1"/>
</dbReference>
<dbReference type="Gene3D" id="3.40.190.150">
    <property type="entry name" value="Bordetella uptake gene, domain 1"/>
    <property type="match status" value="1"/>
</dbReference>
<accession>A0A059KKP9</accession>
<evidence type="ECO:0008006" key="4">
    <source>
        <dbReference type="Google" id="ProtNLM"/>
    </source>
</evidence>
<dbReference type="STRING" id="34103.SAMN05421778_10640"/>
<dbReference type="PATRIC" id="fig|1286631.3.peg.2375"/>
<protein>
    <recommendedName>
        <fullName evidence="4">Twin-arginine translocation pathway signal protein</fullName>
    </recommendedName>
</protein>
<dbReference type="Proteomes" id="UP000026714">
    <property type="component" value="Unassembled WGS sequence"/>
</dbReference>
<dbReference type="PANTHER" id="PTHR42928:SF5">
    <property type="entry name" value="BLR1237 PROTEIN"/>
    <property type="match status" value="1"/>
</dbReference>
<evidence type="ECO:0000256" key="1">
    <source>
        <dbReference type="ARBA" id="ARBA00006987"/>
    </source>
</evidence>
<proteinExistence type="inferred from homology"/>
<dbReference type="InterPro" id="IPR042100">
    <property type="entry name" value="Bug_dom1"/>
</dbReference>
<dbReference type="InterPro" id="IPR006311">
    <property type="entry name" value="TAT_signal"/>
</dbReference>
<name>A0A059KKP9_9BURK</name>
<dbReference type="PIRSF" id="PIRSF017082">
    <property type="entry name" value="YflP"/>
    <property type="match status" value="1"/>
</dbReference>
<dbReference type="Gene3D" id="3.40.190.10">
    <property type="entry name" value="Periplasmic binding protein-like II"/>
    <property type="match status" value="1"/>
</dbReference>
<dbReference type="EMBL" id="AZRA01000062">
    <property type="protein sequence ID" value="KDB51950.1"/>
    <property type="molecule type" value="Genomic_DNA"/>
</dbReference>
<dbReference type="PANTHER" id="PTHR42928">
    <property type="entry name" value="TRICARBOXYLATE-BINDING PROTEIN"/>
    <property type="match status" value="1"/>
</dbReference>
<sequence>MDDIPSRLSRRHALGALGSAALLATWPASSRAQSASTATRLLVGFPPGGTADVLARALQTRLPHGDAPLIVENRPGAGGRIAVSELKNAPADGRTLMVSADPILTIYPHVFPRLPYSTLTDVVPVAPIASEPVGLCVGPMVPAGVRTLADFLAWCRQHPKEAVYTTAAAGTTMHFVGSQLGHASQVDLLHVPHRGGAAAVQDVMGGQMASTVTSMSLAMPHLGSGRLRALAVASPKRWKRLPEVPTFIESGFPAIRAEVYYGTYLRAGTPAAQIEQWHQAISTVTRSAPLLAQLEQLSLDPMTLPQRDFAALVRADLERWGPVVRASGYSADD</sequence>
<dbReference type="Pfam" id="PF03401">
    <property type="entry name" value="TctC"/>
    <property type="match status" value="1"/>
</dbReference>
<dbReference type="AlphaFoldDB" id="A0A059KKP9"/>
<evidence type="ECO:0000313" key="2">
    <source>
        <dbReference type="EMBL" id="KDB51950.1"/>
    </source>
</evidence>
<gene>
    <name evidence="2" type="ORF">X805_24280</name>
</gene>
<comment type="similarity">
    <text evidence="1">Belongs to the UPF0065 (bug) family.</text>
</comment>
<organism evidence="2 3">
    <name type="scientific">Sphaerotilus natans subsp. natans DSM 6575</name>
    <dbReference type="NCBI Taxonomy" id="1286631"/>
    <lineage>
        <taxon>Bacteria</taxon>
        <taxon>Pseudomonadati</taxon>
        <taxon>Pseudomonadota</taxon>
        <taxon>Betaproteobacteria</taxon>
        <taxon>Burkholderiales</taxon>
        <taxon>Sphaerotilaceae</taxon>
        <taxon>Sphaerotilus</taxon>
    </lineage>
</organism>
<dbReference type="PROSITE" id="PS51318">
    <property type="entry name" value="TAT"/>
    <property type="match status" value="1"/>
</dbReference>
<comment type="caution">
    <text evidence="2">The sequence shown here is derived from an EMBL/GenBank/DDBJ whole genome shotgun (WGS) entry which is preliminary data.</text>
</comment>
<dbReference type="eggNOG" id="COG3181">
    <property type="taxonomic scope" value="Bacteria"/>
</dbReference>
<dbReference type="InterPro" id="IPR005064">
    <property type="entry name" value="BUG"/>
</dbReference>
<reference evidence="2 3" key="1">
    <citation type="journal article" date="2014" name="FEMS Microbiol. Ecol.">
        <title>Sphaerotilus natans encrusted with nanoball-shaped Fe(III) oxide minerals formed by nitrate-reducing mixotrophic Fe(II) oxidation.</title>
        <authorList>
            <person name="Park S."/>
            <person name="Kim D.H."/>
            <person name="Lee J.H."/>
            <person name="Hur H.G."/>
        </authorList>
    </citation>
    <scope>NUCLEOTIDE SEQUENCE [LARGE SCALE GENOMIC DNA]</scope>
    <source>
        <strain evidence="2 3">DSM 6575</strain>
    </source>
</reference>